<evidence type="ECO:0000313" key="1">
    <source>
        <dbReference type="EMBL" id="KAL0302442.1"/>
    </source>
</evidence>
<dbReference type="InterPro" id="IPR053134">
    <property type="entry name" value="RNA-dir_DNA_polymerase"/>
</dbReference>
<comment type="caution">
    <text evidence="1">The sequence shown here is derived from an EMBL/GenBank/DDBJ whole genome shotgun (WGS) entry which is preliminary data.</text>
</comment>
<dbReference type="InterPro" id="IPR043128">
    <property type="entry name" value="Rev_trsase/Diguanyl_cyclase"/>
</dbReference>
<dbReference type="EMBL" id="JACGWK010000265">
    <property type="protein sequence ID" value="KAL0302442.1"/>
    <property type="molecule type" value="Genomic_DNA"/>
</dbReference>
<evidence type="ECO:0008006" key="2">
    <source>
        <dbReference type="Google" id="ProtNLM"/>
    </source>
</evidence>
<organism evidence="1">
    <name type="scientific">Sesamum angustifolium</name>
    <dbReference type="NCBI Taxonomy" id="2727405"/>
    <lineage>
        <taxon>Eukaryota</taxon>
        <taxon>Viridiplantae</taxon>
        <taxon>Streptophyta</taxon>
        <taxon>Embryophyta</taxon>
        <taxon>Tracheophyta</taxon>
        <taxon>Spermatophyta</taxon>
        <taxon>Magnoliopsida</taxon>
        <taxon>eudicotyledons</taxon>
        <taxon>Gunneridae</taxon>
        <taxon>Pentapetalae</taxon>
        <taxon>asterids</taxon>
        <taxon>lamiids</taxon>
        <taxon>Lamiales</taxon>
        <taxon>Pedaliaceae</taxon>
        <taxon>Sesamum</taxon>
    </lineage>
</organism>
<dbReference type="Gene3D" id="3.30.70.270">
    <property type="match status" value="1"/>
</dbReference>
<dbReference type="AlphaFoldDB" id="A0AAW2K742"/>
<dbReference type="Gene3D" id="3.10.10.10">
    <property type="entry name" value="HIV Type 1 Reverse Transcriptase, subunit A, domain 1"/>
    <property type="match status" value="1"/>
</dbReference>
<dbReference type="PANTHER" id="PTHR24559:SF444">
    <property type="entry name" value="REVERSE TRANSCRIPTASE DOMAIN-CONTAINING PROTEIN"/>
    <property type="match status" value="1"/>
</dbReference>
<dbReference type="InterPro" id="IPR043502">
    <property type="entry name" value="DNA/RNA_pol_sf"/>
</dbReference>
<gene>
    <name evidence="1" type="ORF">Sangu_3099800</name>
</gene>
<dbReference type="SUPFAM" id="SSF56672">
    <property type="entry name" value="DNA/RNA polymerases"/>
    <property type="match status" value="1"/>
</dbReference>
<feature type="non-terminal residue" evidence="1">
    <location>
        <position position="63"/>
    </location>
</feature>
<dbReference type="PANTHER" id="PTHR24559">
    <property type="entry name" value="TRANSPOSON TY3-I GAG-POL POLYPROTEIN"/>
    <property type="match status" value="1"/>
</dbReference>
<accession>A0AAW2K742</accession>
<sequence length="63" mass="7249">MCIDFRFLNEACPKDFYPLLRINQLVDSTFGCELLSMMDTSQGYDQIMLALEDCKRVSFITSA</sequence>
<proteinExistence type="predicted"/>
<reference evidence="1" key="2">
    <citation type="journal article" date="2024" name="Plant">
        <title>Genomic evolution and insights into agronomic trait innovations of Sesamum species.</title>
        <authorList>
            <person name="Miao H."/>
            <person name="Wang L."/>
            <person name="Qu L."/>
            <person name="Liu H."/>
            <person name="Sun Y."/>
            <person name="Le M."/>
            <person name="Wang Q."/>
            <person name="Wei S."/>
            <person name="Zheng Y."/>
            <person name="Lin W."/>
            <person name="Duan Y."/>
            <person name="Cao H."/>
            <person name="Xiong S."/>
            <person name="Wang X."/>
            <person name="Wei L."/>
            <person name="Li C."/>
            <person name="Ma Q."/>
            <person name="Ju M."/>
            <person name="Zhao R."/>
            <person name="Li G."/>
            <person name="Mu C."/>
            <person name="Tian Q."/>
            <person name="Mei H."/>
            <person name="Zhang T."/>
            <person name="Gao T."/>
            <person name="Zhang H."/>
        </authorList>
    </citation>
    <scope>NUCLEOTIDE SEQUENCE</scope>
    <source>
        <strain evidence="1">G01</strain>
    </source>
</reference>
<protein>
    <recommendedName>
        <fullName evidence="2">Reverse transcriptase</fullName>
    </recommendedName>
</protein>
<name>A0AAW2K742_9LAMI</name>
<reference evidence="1" key="1">
    <citation type="submission" date="2020-06" db="EMBL/GenBank/DDBJ databases">
        <authorList>
            <person name="Li T."/>
            <person name="Hu X."/>
            <person name="Zhang T."/>
            <person name="Song X."/>
            <person name="Zhang H."/>
            <person name="Dai N."/>
            <person name="Sheng W."/>
            <person name="Hou X."/>
            <person name="Wei L."/>
        </authorList>
    </citation>
    <scope>NUCLEOTIDE SEQUENCE</scope>
    <source>
        <strain evidence="1">G01</strain>
        <tissue evidence="1">Leaf</tissue>
    </source>
</reference>